<reference evidence="1" key="1">
    <citation type="submission" date="2020-07" db="EMBL/GenBank/DDBJ databases">
        <title>Multicomponent nature underlies the extraordinary mechanical properties of spider dragline silk.</title>
        <authorList>
            <person name="Kono N."/>
            <person name="Nakamura H."/>
            <person name="Mori M."/>
            <person name="Yoshida Y."/>
            <person name="Ohtoshi R."/>
            <person name="Malay A.D."/>
            <person name="Moran D.A.P."/>
            <person name="Tomita M."/>
            <person name="Numata K."/>
            <person name="Arakawa K."/>
        </authorList>
    </citation>
    <scope>NUCLEOTIDE SEQUENCE</scope>
</reference>
<name>A0A8X6HSQ0_TRICU</name>
<accession>A0A8X6HSQ0</accession>
<dbReference type="Proteomes" id="UP000887116">
    <property type="component" value="Unassembled WGS sequence"/>
</dbReference>
<proteinExistence type="predicted"/>
<organism evidence="1 2">
    <name type="scientific">Trichonephila clavata</name>
    <name type="common">Joro spider</name>
    <name type="synonym">Nephila clavata</name>
    <dbReference type="NCBI Taxonomy" id="2740835"/>
    <lineage>
        <taxon>Eukaryota</taxon>
        <taxon>Metazoa</taxon>
        <taxon>Ecdysozoa</taxon>
        <taxon>Arthropoda</taxon>
        <taxon>Chelicerata</taxon>
        <taxon>Arachnida</taxon>
        <taxon>Araneae</taxon>
        <taxon>Araneomorphae</taxon>
        <taxon>Entelegynae</taxon>
        <taxon>Araneoidea</taxon>
        <taxon>Nephilidae</taxon>
        <taxon>Trichonephila</taxon>
    </lineage>
</organism>
<gene>
    <name evidence="1" type="ORF">TNCT_717121</name>
</gene>
<dbReference type="EMBL" id="BMAO01029924">
    <property type="protein sequence ID" value="GFQ64515.1"/>
    <property type="molecule type" value="Genomic_DNA"/>
</dbReference>
<keyword evidence="2" id="KW-1185">Reference proteome</keyword>
<sequence>MKLSVFCTSLCGKYRFVSFQWKCKQSVSRASQNLAFIQHFNYPFEEALFYSPATLCAKRFQERENEHAHNIMSNINSYANSVVKNPVTLKNGPLKSYSSEVPLLRELNRFAEITHQAVLHD</sequence>
<protein>
    <submittedName>
        <fullName evidence="1">Uncharacterized protein</fullName>
    </submittedName>
</protein>
<evidence type="ECO:0000313" key="2">
    <source>
        <dbReference type="Proteomes" id="UP000887116"/>
    </source>
</evidence>
<comment type="caution">
    <text evidence="1">The sequence shown here is derived from an EMBL/GenBank/DDBJ whole genome shotgun (WGS) entry which is preliminary data.</text>
</comment>
<evidence type="ECO:0000313" key="1">
    <source>
        <dbReference type="EMBL" id="GFQ64515.1"/>
    </source>
</evidence>
<dbReference type="AlphaFoldDB" id="A0A8X6HSQ0"/>